<feature type="active site" description="Nucleophile" evidence="10">
    <location>
        <position position="31"/>
    </location>
</feature>
<evidence type="ECO:0000256" key="2">
    <source>
        <dbReference type="ARBA" id="ARBA00022849"/>
    </source>
</evidence>
<sequence>MCNTLRFIPYTNHILRKGALIMDKKTIYFICTGNSCRSQMAEGWGKEILGEGWNVYSAGIETHGVNPKAIEAMKEVDIDISNHTSDLIDNDILKQSDLVVTLCSDADNNCPILPPNVKKEHWGFDDPAGKEWSEFQRVRDEIKLAIEKFKLR</sequence>
<dbReference type="HAMAP" id="MF_01624">
    <property type="entry name" value="Arsenate_reduct"/>
    <property type="match status" value="1"/>
</dbReference>
<dbReference type="SMART" id="SM00226">
    <property type="entry name" value="LMWPc"/>
    <property type="match status" value="1"/>
</dbReference>
<evidence type="ECO:0000256" key="8">
    <source>
        <dbReference type="ARBA" id="ARBA00061528"/>
    </source>
</evidence>
<evidence type="ECO:0000256" key="4">
    <source>
        <dbReference type="ARBA" id="ARBA00023157"/>
    </source>
</evidence>
<dbReference type="InterPro" id="IPR023485">
    <property type="entry name" value="Ptyr_pPase"/>
</dbReference>
<dbReference type="GO" id="GO:0005737">
    <property type="term" value="C:cytoplasm"/>
    <property type="evidence" value="ECO:0007669"/>
    <property type="project" value="UniProtKB-SubCell"/>
</dbReference>
<comment type="function">
    <text evidence="10">Catalyzes the reduction of arsenate [As(V)] to arsenite [As(III)].</text>
</comment>
<keyword evidence="5 10" id="KW-0676">Redox-active center</keyword>
<dbReference type="EMBL" id="MH785258">
    <property type="protein sequence ID" value="AYK28273.1"/>
    <property type="molecule type" value="Genomic_DNA"/>
</dbReference>
<dbReference type="NCBIfam" id="NF010053">
    <property type="entry name" value="PRK13530.1"/>
    <property type="match status" value="1"/>
</dbReference>
<evidence type="ECO:0000256" key="5">
    <source>
        <dbReference type="ARBA" id="ARBA00023284"/>
    </source>
</evidence>
<dbReference type="Pfam" id="PF01451">
    <property type="entry name" value="LMWPc"/>
    <property type="match status" value="1"/>
</dbReference>
<feature type="disulfide bond" description="Redox-active; alternate" evidence="10">
    <location>
        <begin position="31"/>
        <end position="103"/>
    </location>
</feature>
<protein>
    <recommendedName>
        <fullName evidence="6 10">Arsenate reductase</fullName>
        <ecNumber evidence="9 10">1.20.4.4</ecNumber>
    </recommendedName>
</protein>
<dbReference type="GO" id="GO:0030612">
    <property type="term" value="F:arsenate reductase (thioredoxin) activity"/>
    <property type="evidence" value="ECO:0007669"/>
    <property type="project" value="UniProtKB-UniRule"/>
</dbReference>
<reference evidence="12" key="1">
    <citation type="journal article" date="2019" name="Front. Microbiol.">
        <title>Prevalence of Antibiotic and Heavy Metal Resistance Determinants and Virulence-Related Genetic Elements in Plasmids of Staphylococcus aureus.</title>
        <authorList>
            <person name="Bukowski M."/>
            <person name="Piwowarczyk R."/>
            <person name="Madry A."/>
            <person name="Zagorski-Przybylo R."/>
            <person name="Hydzik M."/>
            <person name="Wladyka B."/>
        </authorList>
    </citation>
    <scope>NUCLEOTIDE SEQUENCE</scope>
    <source>
        <strain evidence="12">Ph1</strain>
        <plasmid evidence="12">pPH1-2</plasmid>
    </source>
</reference>
<feature type="active site" description="Nucleophile" evidence="10">
    <location>
        <position position="103"/>
    </location>
</feature>
<feature type="disulfide bond" description="Redox-active; alternate" evidence="10">
    <location>
        <begin position="103"/>
        <end position="110"/>
    </location>
</feature>
<gene>
    <name evidence="10" type="primary">arsC</name>
    <name evidence="12" type="ORF">D0Y80_m00100</name>
</gene>
<keyword evidence="12" id="KW-0614">Plasmid</keyword>
<proteinExistence type="inferred from homology"/>
<evidence type="ECO:0000256" key="10">
    <source>
        <dbReference type="HAMAP-Rule" id="MF_01624"/>
    </source>
</evidence>
<dbReference type="InterPro" id="IPR014064">
    <property type="entry name" value="Arsenate_reductase_ArsC"/>
</dbReference>
<dbReference type="EC" id="1.20.4.4" evidence="9 10"/>
<evidence type="ECO:0000256" key="6">
    <source>
        <dbReference type="ARBA" id="ARBA00039879"/>
    </source>
</evidence>
<dbReference type="FunFam" id="3.40.50.2300:FF:000237">
    <property type="entry name" value="Arsenate reductase"/>
    <property type="match status" value="1"/>
</dbReference>
<dbReference type="AlphaFoldDB" id="A0A499SCH6"/>
<evidence type="ECO:0000256" key="9">
    <source>
        <dbReference type="ARBA" id="ARBA00066655"/>
    </source>
</evidence>
<dbReference type="GO" id="GO:0046685">
    <property type="term" value="P:response to arsenic-containing substance"/>
    <property type="evidence" value="ECO:0007669"/>
    <property type="project" value="UniProtKB-UniRule"/>
</dbReference>
<evidence type="ECO:0000256" key="3">
    <source>
        <dbReference type="ARBA" id="ARBA00023002"/>
    </source>
</evidence>
<keyword evidence="3 10" id="KW-0560">Oxidoreductase</keyword>
<dbReference type="PANTHER" id="PTHR43428:SF1">
    <property type="entry name" value="ARSENATE REDUCTASE"/>
    <property type="match status" value="1"/>
</dbReference>
<keyword evidence="4 10" id="KW-1015">Disulfide bond</keyword>
<comment type="similarity">
    <text evidence="8 10">Belongs to the low molecular weight phosphotyrosine protein phosphatase family. Thioredoxin-coupled ArsC subfamily.</text>
</comment>
<dbReference type="SUPFAM" id="SSF52788">
    <property type="entry name" value="Phosphotyrosine protein phosphatases I"/>
    <property type="match status" value="1"/>
</dbReference>
<dbReference type="CDD" id="cd16345">
    <property type="entry name" value="LMWP_ArsC"/>
    <property type="match status" value="1"/>
</dbReference>
<dbReference type="PANTHER" id="PTHR43428">
    <property type="entry name" value="ARSENATE REDUCTASE"/>
    <property type="match status" value="1"/>
</dbReference>
<comment type="catalytic activity">
    <reaction evidence="7 10">
        <text>arsenate + [thioredoxin]-dithiol + H(+) = arsenite + [thioredoxin]-disulfide + H2O</text>
        <dbReference type="Rhea" id="RHEA:43848"/>
        <dbReference type="Rhea" id="RHEA-COMP:10698"/>
        <dbReference type="Rhea" id="RHEA-COMP:10700"/>
        <dbReference type="ChEBI" id="CHEBI:15377"/>
        <dbReference type="ChEBI" id="CHEBI:15378"/>
        <dbReference type="ChEBI" id="CHEBI:29242"/>
        <dbReference type="ChEBI" id="CHEBI:29950"/>
        <dbReference type="ChEBI" id="CHEBI:48597"/>
        <dbReference type="ChEBI" id="CHEBI:50058"/>
        <dbReference type="EC" id="1.20.4.4"/>
    </reaction>
</comment>
<evidence type="ECO:0000259" key="11">
    <source>
        <dbReference type="SMART" id="SM00226"/>
    </source>
</evidence>
<dbReference type="GO" id="GO:0004725">
    <property type="term" value="F:protein tyrosine phosphatase activity"/>
    <property type="evidence" value="ECO:0007669"/>
    <property type="project" value="UniProtKB-UniRule"/>
</dbReference>
<dbReference type="Gene3D" id="3.40.50.2300">
    <property type="match status" value="1"/>
</dbReference>
<evidence type="ECO:0000313" key="12">
    <source>
        <dbReference type="EMBL" id="AYK28273.1"/>
    </source>
</evidence>
<dbReference type="InterPro" id="IPR036196">
    <property type="entry name" value="Ptyr_pPase_sf"/>
</dbReference>
<feature type="active site" description="Nucleophile" evidence="10">
    <location>
        <position position="110"/>
    </location>
</feature>
<evidence type="ECO:0000256" key="7">
    <source>
        <dbReference type="ARBA" id="ARBA00052766"/>
    </source>
</evidence>
<feature type="domain" description="Phosphotyrosine protein phosphatase I" evidence="11">
    <location>
        <begin position="25"/>
        <end position="152"/>
    </location>
</feature>
<dbReference type="NCBIfam" id="TIGR02691">
    <property type="entry name" value="arsC_pI258_fam"/>
    <property type="match status" value="1"/>
</dbReference>
<keyword evidence="1 10" id="KW-0963">Cytoplasm</keyword>
<comment type="subcellular location">
    <subcellularLocation>
        <location evidence="10">Cytoplasm</location>
    </subcellularLocation>
</comment>
<name>A0A499SCH6_STAAU</name>
<geneLocation type="plasmid" evidence="12">
    <name>pPH1-2</name>
</geneLocation>
<evidence type="ECO:0000256" key="1">
    <source>
        <dbReference type="ARBA" id="ARBA00022490"/>
    </source>
</evidence>
<keyword evidence="2 10" id="KW-0059">Arsenical resistance</keyword>
<accession>A0A499SCH6</accession>
<organism evidence="12">
    <name type="scientific">Staphylococcus aureus</name>
    <dbReference type="NCBI Taxonomy" id="1280"/>
    <lineage>
        <taxon>Bacteria</taxon>
        <taxon>Bacillati</taxon>
        <taxon>Bacillota</taxon>
        <taxon>Bacilli</taxon>
        <taxon>Bacillales</taxon>
        <taxon>Staphylococcaceae</taxon>
        <taxon>Staphylococcus</taxon>
    </lineage>
</organism>